<keyword evidence="5" id="KW-0408">Iron</keyword>
<dbReference type="InterPro" id="IPR036837">
    <property type="entry name" value="Cation_efflux_CTD_sf"/>
</dbReference>
<keyword evidence="7" id="KW-0864">Zinc transport</keyword>
<reference evidence="18 19" key="1">
    <citation type="submission" date="2019-03" db="EMBL/GenBank/DDBJ databases">
        <title>Genomic Encyclopedia of Type Strains, Phase IV (KMG-IV): sequencing the most valuable type-strain genomes for metagenomic binning, comparative biology and taxonomic classification.</title>
        <authorList>
            <person name="Goeker M."/>
        </authorList>
    </citation>
    <scope>NUCLEOTIDE SEQUENCE [LARGE SCALE GENOMIC DNA]</scope>
    <source>
        <strain evidence="18 19">DSM 25287</strain>
    </source>
</reference>
<dbReference type="InterPro" id="IPR002524">
    <property type="entry name" value="Cation_efflux"/>
</dbReference>
<dbReference type="GO" id="GO:0005886">
    <property type="term" value="C:plasma membrane"/>
    <property type="evidence" value="ECO:0007669"/>
    <property type="project" value="UniProtKB-SubCell"/>
</dbReference>
<evidence type="ECO:0000256" key="12">
    <source>
        <dbReference type="ARBA" id="ARBA00050984"/>
    </source>
</evidence>
<protein>
    <recommendedName>
        <fullName evidence="14">Cation-efflux pump FieF</fullName>
    </recommendedName>
</protein>
<keyword evidence="7" id="KW-0406">Ion transport</keyword>
<keyword evidence="19" id="KW-1185">Reference proteome</keyword>
<evidence type="ECO:0000256" key="11">
    <source>
        <dbReference type="ARBA" id="ARBA00047695"/>
    </source>
</evidence>
<dbReference type="Pfam" id="PF16916">
    <property type="entry name" value="ZT_dimer"/>
    <property type="match status" value="1"/>
</dbReference>
<dbReference type="OrthoDB" id="9806522at2"/>
<comment type="similarity">
    <text evidence="2">Belongs to the cation diffusion facilitator (CDF) transporter (TC 2.A.4) family. FieF subfamily.</text>
</comment>
<dbReference type="GO" id="GO:0006882">
    <property type="term" value="P:intracellular zinc ion homeostasis"/>
    <property type="evidence" value="ECO:0007669"/>
    <property type="project" value="TreeGrafter"/>
</dbReference>
<comment type="subunit">
    <text evidence="13">Homodimer. The subunits are held together in a parallel orientation through zinc binding at the interface of the cytoplasmic domains.</text>
</comment>
<evidence type="ECO:0000256" key="6">
    <source>
        <dbReference type="ARBA" id="ARBA00022692"/>
    </source>
</evidence>
<dbReference type="InterPro" id="IPR027470">
    <property type="entry name" value="Cation_efflux_CTD"/>
</dbReference>
<feature type="transmembrane region" description="Helical" evidence="15">
    <location>
        <begin position="87"/>
        <end position="109"/>
    </location>
</feature>
<dbReference type="Pfam" id="PF01545">
    <property type="entry name" value="Cation_efflux"/>
    <property type="match status" value="1"/>
</dbReference>
<evidence type="ECO:0000256" key="2">
    <source>
        <dbReference type="ARBA" id="ARBA00010212"/>
    </source>
</evidence>
<dbReference type="InterPro" id="IPR058533">
    <property type="entry name" value="Cation_efflux_TM"/>
</dbReference>
<dbReference type="EMBL" id="SLWY01000013">
    <property type="protein sequence ID" value="TCO80579.1"/>
    <property type="molecule type" value="Genomic_DNA"/>
</dbReference>
<comment type="catalytic activity">
    <reaction evidence="11">
        <text>Zn(2+)(in) + H(+)(out) = Zn(2+)(out) + H(+)(in)</text>
        <dbReference type="Rhea" id="RHEA:28839"/>
        <dbReference type="ChEBI" id="CHEBI:15378"/>
        <dbReference type="ChEBI" id="CHEBI:29105"/>
    </reaction>
</comment>
<evidence type="ECO:0000256" key="10">
    <source>
        <dbReference type="ARBA" id="ARBA00035584"/>
    </source>
</evidence>
<feature type="transmembrane region" description="Helical" evidence="15">
    <location>
        <begin position="46"/>
        <end position="66"/>
    </location>
</feature>
<accession>A0A4R2L8N6</accession>
<evidence type="ECO:0000256" key="4">
    <source>
        <dbReference type="ARBA" id="ARBA00022475"/>
    </source>
</evidence>
<evidence type="ECO:0000256" key="9">
    <source>
        <dbReference type="ARBA" id="ARBA00023136"/>
    </source>
</evidence>
<organism evidence="18 19">
    <name type="scientific">Plasticicumulans lactativorans</name>
    <dbReference type="NCBI Taxonomy" id="1133106"/>
    <lineage>
        <taxon>Bacteria</taxon>
        <taxon>Pseudomonadati</taxon>
        <taxon>Pseudomonadota</taxon>
        <taxon>Gammaproteobacteria</taxon>
        <taxon>Candidatus Competibacteraceae</taxon>
        <taxon>Plasticicumulans</taxon>
    </lineage>
</organism>
<comment type="caution">
    <text evidence="18">The sequence shown here is derived from an EMBL/GenBank/DDBJ whole genome shotgun (WGS) entry which is preliminary data.</text>
</comment>
<evidence type="ECO:0000313" key="18">
    <source>
        <dbReference type="EMBL" id="TCO80579.1"/>
    </source>
</evidence>
<name>A0A4R2L8N6_9GAMM</name>
<keyword evidence="8 15" id="KW-1133">Transmembrane helix</keyword>
<dbReference type="Gene3D" id="3.30.70.1350">
    <property type="entry name" value="Cation efflux protein, cytoplasmic domain"/>
    <property type="match status" value="1"/>
</dbReference>
<keyword evidence="6 15" id="KW-0812">Transmembrane</keyword>
<dbReference type="Gene3D" id="1.20.1510.10">
    <property type="entry name" value="Cation efflux protein transmembrane domain"/>
    <property type="match status" value="1"/>
</dbReference>
<dbReference type="Proteomes" id="UP000295765">
    <property type="component" value="Unassembled WGS sequence"/>
</dbReference>
<keyword evidence="7" id="KW-0862">Zinc</keyword>
<comment type="catalytic activity">
    <reaction evidence="12">
        <text>Cd(2+)(in) + H(+)(out) = Cd(2+)(out) + H(+)(in)</text>
        <dbReference type="Rhea" id="RHEA:28739"/>
        <dbReference type="ChEBI" id="CHEBI:15378"/>
        <dbReference type="ChEBI" id="CHEBI:48775"/>
    </reaction>
</comment>
<comment type="catalytic activity">
    <reaction evidence="10">
        <text>Fe(2+)(in) + H(+)(out) = Fe(2+)(out) + H(+)(in)</text>
        <dbReference type="Rhea" id="RHEA:29439"/>
        <dbReference type="ChEBI" id="CHEBI:15378"/>
        <dbReference type="ChEBI" id="CHEBI:29033"/>
    </reaction>
</comment>
<evidence type="ECO:0000256" key="8">
    <source>
        <dbReference type="ARBA" id="ARBA00022989"/>
    </source>
</evidence>
<proteinExistence type="inferred from homology"/>
<evidence type="ECO:0000259" key="16">
    <source>
        <dbReference type="Pfam" id="PF01545"/>
    </source>
</evidence>
<dbReference type="InterPro" id="IPR027469">
    <property type="entry name" value="Cation_efflux_TMD_sf"/>
</dbReference>
<keyword evidence="5" id="KW-0410">Iron transport</keyword>
<feature type="transmembrane region" description="Helical" evidence="15">
    <location>
        <begin position="121"/>
        <end position="141"/>
    </location>
</feature>
<evidence type="ECO:0000256" key="14">
    <source>
        <dbReference type="ARBA" id="ARBA00072262"/>
    </source>
</evidence>
<feature type="transmembrane region" description="Helical" evidence="15">
    <location>
        <begin position="161"/>
        <end position="182"/>
    </location>
</feature>
<evidence type="ECO:0000256" key="13">
    <source>
        <dbReference type="ARBA" id="ARBA00062926"/>
    </source>
</evidence>
<feature type="domain" description="Cation efflux protein cytoplasmic" evidence="17">
    <location>
        <begin position="217"/>
        <end position="293"/>
    </location>
</feature>
<evidence type="ECO:0000259" key="17">
    <source>
        <dbReference type="Pfam" id="PF16916"/>
    </source>
</evidence>
<dbReference type="SUPFAM" id="SSF160240">
    <property type="entry name" value="Cation efflux protein cytoplasmic domain-like"/>
    <property type="match status" value="1"/>
</dbReference>
<keyword evidence="4" id="KW-1003">Cell membrane</keyword>
<evidence type="ECO:0000256" key="7">
    <source>
        <dbReference type="ARBA" id="ARBA00022906"/>
    </source>
</evidence>
<sequence length="308" mass="32604">MHMHHDLTPAERARLLHLATTASVLTASVLIAGKLAAWLMTGSVSVLASLVDSTMDVLASLINLVAVRYALQPADADHRFGHGKAEALAGLGQATFIAGSALFLMLQAVDRLLRPQPIGELMVGITVMGFAIAATAALLLVQRHVIRRTGSTAIKADSLHYLTDLATNLSIIVALLFGAFGYPGLDPLFALAIALYILKSAWSIGAEAVDLLMDRELPEALQARIFDIAAGEAGVLGVHDLRTRQSGHTYFVQMHLELDDALPLVAAHAIAERVEAAIRGALPGAEVIIHEDPASIVQRLRTHAGAPA</sequence>
<keyword evidence="3" id="KW-0813">Transport</keyword>
<dbReference type="GO" id="GO:0015086">
    <property type="term" value="F:cadmium ion transmembrane transporter activity"/>
    <property type="evidence" value="ECO:0007669"/>
    <property type="project" value="TreeGrafter"/>
</dbReference>
<feature type="transmembrane region" description="Helical" evidence="15">
    <location>
        <begin position="15"/>
        <end position="40"/>
    </location>
</feature>
<dbReference type="AlphaFoldDB" id="A0A4R2L8N6"/>
<keyword evidence="9 15" id="KW-0472">Membrane</keyword>
<evidence type="ECO:0000256" key="5">
    <source>
        <dbReference type="ARBA" id="ARBA00022496"/>
    </source>
</evidence>
<dbReference type="NCBIfam" id="TIGR01297">
    <property type="entry name" value="CDF"/>
    <property type="match status" value="1"/>
</dbReference>
<evidence type="ECO:0000256" key="1">
    <source>
        <dbReference type="ARBA" id="ARBA00004651"/>
    </source>
</evidence>
<feature type="domain" description="Cation efflux protein transmembrane" evidence="16">
    <location>
        <begin position="21"/>
        <end position="213"/>
    </location>
</feature>
<dbReference type="PANTHER" id="PTHR43840:SF41">
    <property type="entry name" value="CATION-EFFLUX PUMP FIEF"/>
    <property type="match status" value="1"/>
</dbReference>
<dbReference type="InterPro" id="IPR050291">
    <property type="entry name" value="CDF_Transporter"/>
</dbReference>
<dbReference type="PANTHER" id="PTHR43840">
    <property type="entry name" value="MITOCHONDRIAL METAL TRANSPORTER 1-RELATED"/>
    <property type="match status" value="1"/>
</dbReference>
<gene>
    <name evidence="18" type="ORF">EV699_11357</name>
</gene>
<dbReference type="GO" id="GO:0015093">
    <property type="term" value="F:ferrous iron transmembrane transporter activity"/>
    <property type="evidence" value="ECO:0007669"/>
    <property type="project" value="TreeGrafter"/>
</dbReference>
<dbReference type="GO" id="GO:0015341">
    <property type="term" value="F:zinc efflux antiporter activity"/>
    <property type="evidence" value="ECO:0007669"/>
    <property type="project" value="TreeGrafter"/>
</dbReference>
<evidence type="ECO:0000256" key="15">
    <source>
        <dbReference type="SAM" id="Phobius"/>
    </source>
</evidence>
<comment type="subcellular location">
    <subcellularLocation>
        <location evidence="1">Cell membrane</location>
        <topology evidence="1">Multi-pass membrane protein</topology>
    </subcellularLocation>
</comment>
<evidence type="ECO:0000313" key="19">
    <source>
        <dbReference type="Proteomes" id="UP000295765"/>
    </source>
</evidence>
<dbReference type="FunFam" id="3.30.70.1350:FF:000002">
    <property type="entry name" value="Ferrous-iron efflux pump FieF"/>
    <property type="match status" value="1"/>
</dbReference>
<evidence type="ECO:0000256" key="3">
    <source>
        <dbReference type="ARBA" id="ARBA00022448"/>
    </source>
</evidence>
<dbReference type="SUPFAM" id="SSF161111">
    <property type="entry name" value="Cation efflux protein transmembrane domain-like"/>
    <property type="match status" value="1"/>
</dbReference>
<dbReference type="FunFam" id="1.20.1510.10:FF:000001">
    <property type="entry name" value="Ferrous-iron efflux pump FieF"/>
    <property type="match status" value="1"/>
</dbReference>